<dbReference type="InterPro" id="IPR038532">
    <property type="entry name" value="NDUFS4-like_sf"/>
</dbReference>
<keyword evidence="10 11" id="KW-0472">Membrane</keyword>
<keyword evidence="4 11" id="KW-0813">Transport</keyword>
<dbReference type="KEGG" id="bman:114252552"/>
<evidence type="ECO:0000256" key="11">
    <source>
        <dbReference type="RuleBase" id="RU367010"/>
    </source>
</evidence>
<evidence type="ECO:0000313" key="13">
    <source>
        <dbReference type="RefSeq" id="XP_028042880.1"/>
    </source>
</evidence>
<keyword evidence="12" id="KW-1185">Reference proteome</keyword>
<evidence type="ECO:0000256" key="10">
    <source>
        <dbReference type="ARBA" id="ARBA00023136"/>
    </source>
</evidence>
<evidence type="ECO:0000313" key="12">
    <source>
        <dbReference type="Proteomes" id="UP000504629"/>
    </source>
</evidence>
<accession>A0A6J2KL85</accession>
<dbReference type="PANTHER" id="PTHR12219">
    <property type="entry name" value="NADH-UBIQUINONE OXIDOREDUCTASE"/>
    <property type="match status" value="1"/>
</dbReference>
<dbReference type="GeneID" id="114252552"/>
<evidence type="ECO:0000256" key="6">
    <source>
        <dbReference type="ARBA" id="ARBA00022792"/>
    </source>
</evidence>
<dbReference type="Pfam" id="PF04800">
    <property type="entry name" value="NDUS4"/>
    <property type="match status" value="1"/>
</dbReference>
<evidence type="ECO:0000256" key="8">
    <source>
        <dbReference type="ARBA" id="ARBA00022982"/>
    </source>
</evidence>
<sequence length="223" mass="25986">MRNVKKVNCHVNLDKICWNKREIIFWTDCYVKVAMFKAICQTAGLSKNHLSRFKGAFSTYNVRYADADPTCRKEAPKIENESVLALPEEARHQKALDSTIVVPTKADLSPILGVPEEHIKTRRVRIYQPAKNAMQSGTNNIHHWEMEFDTRQRWENPLMGWTSSGDPLSNVKIQFRSPDEAIEHCEKNGWMWYIDVPKTEKDFKPKSYGLNFAWNRRTRVSTK</sequence>
<evidence type="ECO:0000256" key="9">
    <source>
        <dbReference type="ARBA" id="ARBA00023128"/>
    </source>
</evidence>
<comment type="similarity">
    <text evidence="2 11">Belongs to the complex I NDUFS4 subunit family.</text>
</comment>
<keyword evidence="7 11" id="KW-0809">Transit peptide</keyword>
<dbReference type="RefSeq" id="XP_028042880.1">
    <property type="nucleotide sequence ID" value="XM_028187079.1"/>
</dbReference>
<keyword evidence="6 11" id="KW-0999">Mitochondrion inner membrane</keyword>
<dbReference type="OrthoDB" id="3089at2759"/>
<keyword evidence="5 11" id="KW-0679">Respiratory chain</keyword>
<name>A0A6J2KL85_BOMMA</name>
<keyword evidence="9 11" id="KW-0496">Mitochondrion</keyword>
<dbReference type="Proteomes" id="UP000504629">
    <property type="component" value="Unplaced"/>
</dbReference>
<keyword evidence="8 11" id="KW-0249">Electron transport</keyword>
<dbReference type="Gene3D" id="3.30.160.190">
    <property type="entry name" value="atu1810 like domain"/>
    <property type="match status" value="1"/>
</dbReference>
<evidence type="ECO:0000256" key="2">
    <source>
        <dbReference type="ARBA" id="ARBA00005882"/>
    </source>
</evidence>
<protein>
    <recommendedName>
        <fullName evidence="3 11">NADH dehydrogenase [ubiquinone] iron-sulfur protein 4, mitochondrial</fullName>
    </recommendedName>
</protein>
<evidence type="ECO:0000256" key="5">
    <source>
        <dbReference type="ARBA" id="ARBA00022660"/>
    </source>
</evidence>
<proteinExistence type="inferred from homology"/>
<dbReference type="PANTHER" id="PTHR12219:SF8">
    <property type="entry name" value="NADH DEHYDROGENASE [UBIQUINONE] IRON-SULFUR PROTEIN 4, MITOCHONDRIAL"/>
    <property type="match status" value="1"/>
</dbReference>
<dbReference type="AlphaFoldDB" id="A0A6J2KL85"/>
<reference evidence="13" key="1">
    <citation type="submission" date="2025-08" db="UniProtKB">
        <authorList>
            <consortium name="RefSeq"/>
        </authorList>
    </citation>
    <scope>IDENTIFICATION</scope>
    <source>
        <tissue evidence="13">Silk gland</tissue>
    </source>
</reference>
<comment type="function">
    <text evidence="1 11">Accessory subunit of the mitochondrial membrane respiratory chain NADH dehydrogenase (Complex I), that is believed not to be involved in catalysis. Complex I functions in the transfer of electrons from NADH to the respiratory chain. The immediate electron acceptor for the enzyme is believed to be ubiquinone.</text>
</comment>
<dbReference type="InterPro" id="IPR006885">
    <property type="entry name" value="NADH_UbQ_FeS_4_mit-like"/>
</dbReference>
<dbReference type="CTD" id="32936"/>
<dbReference type="FunFam" id="3.30.160.190:FF:000001">
    <property type="entry name" value="NADH-ubiquinone oxidoreductase 21 kDa subunit mitochondrial"/>
    <property type="match status" value="1"/>
</dbReference>
<gene>
    <name evidence="13" type="primary">LOC114252552</name>
</gene>
<comment type="subcellular location">
    <subcellularLocation>
        <location evidence="11">Mitochondrion inner membrane</location>
        <topology evidence="11">Peripheral membrane protein</topology>
        <orientation evidence="11">Matrix side</orientation>
    </subcellularLocation>
</comment>
<dbReference type="GO" id="GO:0005743">
    <property type="term" value="C:mitochondrial inner membrane"/>
    <property type="evidence" value="ECO:0007669"/>
    <property type="project" value="UniProtKB-SubCell"/>
</dbReference>
<dbReference type="GO" id="GO:0022900">
    <property type="term" value="P:electron transport chain"/>
    <property type="evidence" value="ECO:0007669"/>
    <property type="project" value="InterPro"/>
</dbReference>
<organism evidence="12 13">
    <name type="scientific">Bombyx mandarina</name>
    <name type="common">Wild silk moth</name>
    <name type="synonym">Wild silkworm</name>
    <dbReference type="NCBI Taxonomy" id="7092"/>
    <lineage>
        <taxon>Eukaryota</taxon>
        <taxon>Metazoa</taxon>
        <taxon>Ecdysozoa</taxon>
        <taxon>Arthropoda</taxon>
        <taxon>Hexapoda</taxon>
        <taxon>Insecta</taxon>
        <taxon>Pterygota</taxon>
        <taxon>Neoptera</taxon>
        <taxon>Endopterygota</taxon>
        <taxon>Lepidoptera</taxon>
        <taxon>Glossata</taxon>
        <taxon>Ditrysia</taxon>
        <taxon>Bombycoidea</taxon>
        <taxon>Bombycidae</taxon>
        <taxon>Bombycinae</taxon>
        <taxon>Bombyx</taxon>
    </lineage>
</organism>
<evidence type="ECO:0000256" key="4">
    <source>
        <dbReference type="ARBA" id="ARBA00022448"/>
    </source>
</evidence>
<evidence type="ECO:0000256" key="3">
    <source>
        <dbReference type="ARBA" id="ARBA00015796"/>
    </source>
</evidence>
<evidence type="ECO:0000256" key="1">
    <source>
        <dbReference type="ARBA" id="ARBA00003195"/>
    </source>
</evidence>
<evidence type="ECO:0000256" key="7">
    <source>
        <dbReference type="ARBA" id="ARBA00022946"/>
    </source>
</evidence>